<dbReference type="EMBL" id="LXQA010015637">
    <property type="protein sequence ID" value="MCH89178.1"/>
    <property type="molecule type" value="Genomic_DNA"/>
</dbReference>
<organism evidence="2 3">
    <name type="scientific">Trifolium medium</name>
    <dbReference type="NCBI Taxonomy" id="97028"/>
    <lineage>
        <taxon>Eukaryota</taxon>
        <taxon>Viridiplantae</taxon>
        <taxon>Streptophyta</taxon>
        <taxon>Embryophyta</taxon>
        <taxon>Tracheophyta</taxon>
        <taxon>Spermatophyta</taxon>
        <taxon>Magnoliopsida</taxon>
        <taxon>eudicotyledons</taxon>
        <taxon>Gunneridae</taxon>
        <taxon>Pentapetalae</taxon>
        <taxon>rosids</taxon>
        <taxon>fabids</taxon>
        <taxon>Fabales</taxon>
        <taxon>Fabaceae</taxon>
        <taxon>Papilionoideae</taxon>
        <taxon>50 kb inversion clade</taxon>
        <taxon>NPAAA clade</taxon>
        <taxon>Hologalegina</taxon>
        <taxon>IRL clade</taxon>
        <taxon>Trifolieae</taxon>
        <taxon>Trifolium</taxon>
    </lineage>
</organism>
<feature type="compositionally biased region" description="Low complexity" evidence="1">
    <location>
        <begin position="152"/>
        <end position="175"/>
    </location>
</feature>
<accession>A0A392MR70</accession>
<feature type="region of interest" description="Disordered" evidence="1">
    <location>
        <begin position="149"/>
        <end position="175"/>
    </location>
</feature>
<protein>
    <submittedName>
        <fullName evidence="2">Uncharacterized protein</fullName>
    </submittedName>
</protein>
<evidence type="ECO:0000313" key="3">
    <source>
        <dbReference type="Proteomes" id="UP000265520"/>
    </source>
</evidence>
<feature type="non-terminal residue" evidence="2">
    <location>
        <position position="294"/>
    </location>
</feature>
<keyword evidence="3" id="KW-1185">Reference proteome</keyword>
<name>A0A392MR70_9FABA</name>
<sequence>MVTSEEPFIDTSEEDNFFHHPQDGQLPKPPKQHVIMDWTGVVIPPRRETLDWTRVVVPPRGEILDWRKDDDHHFFQLPQDAQLPKKHFPTLIVINVPTENRFNALQSLEDDEIPTDWMEWRSIIPERRDIGTSEVFVLGDDEKFMLPFRKTSSSSSGGHGELTSSSSSSSDNSSGRVLMNKVMLKSRMKDCNIVVNDEEEDESIFDGDAVKDEGESVFYGDAVNDEEEGERRVKVFLMVMLLKMRRRVKEFFMVMLLMMMLLNDEEEGERVFGDAEGEEDEGAEGEKVFANFAG</sequence>
<dbReference type="AlphaFoldDB" id="A0A392MR70"/>
<comment type="caution">
    <text evidence="2">The sequence shown here is derived from an EMBL/GenBank/DDBJ whole genome shotgun (WGS) entry which is preliminary data.</text>
</comment>
<reference evidence="2 3" key="1">
    <citation type="journal article" date="2018" name="Front. Plant Sci.">
        <title>Red Clover (Trifolium pratense) and Zigzag Clover (T. medium) - A Picture of Genomic Similarities and Differences.</title>
        <authorList>
            <person name="Dluhosova J."/>
            <person name="Istvanek J."/>
            <person name="Nedelnik J."/>
            <person name="Repkova J."/>
        </authorList>
    </citation>
    <scope>NUCLEOTIDE SEQUENCE [LARGE SCALE GENOMIC DNA]</scope>
    <source>
        <strain evidence="3">cv. 10/8</strain>
        <tissue evidence="2">Leaf</tissue>
    </source>
</reference>
<evidence type="ECO:0000256" key="1">
    <source>
        <dbReference type="SAM" id="MobiDB-lite"/>
    </source>
</evidence>
<proteinExistence type="predicted"/>
<dbReference type="Proteomes" id="UP000265520">
    <property type="component" value="Unassembled WGS sequence"/>
</dbReference>
<gene>
    <name evidence="2" type="ORF">A2U01_0010071</name>
</gene>
<evidence type="ECO:0000313" key="2">
    <source>
        <dbReference type="EMBL" id="MCH89178.1"/>
    </source>
</evidence>
<feature type="region of interest" description="Disordered" evidence="1">
    <location>
        <begin position="1"/>
        <end position="30"/>
    </location>
</feature>